<reference evidence="13" key="1">
    <citation type="journal article" date="2017" name="Nature">
        <title>The genome of Chenopodium quinoa.</title>
        <authorList>
            <person name="Jarvis D.E."/>
            <person name="Ho Y.S."/>
            <person name="Lightfoot D.J."/>
            <person name="Schmoeckel S.M."/>
            <person name="Li B."/>
            <person name="Borm T.J.A."/>
            <person name="Ohyanagi H."/>
            <person name="Mineta K."/>
            <person name="Michell C.T."/>
            <person name="Saber N."/>
            <person name="Kharbatia N.M."/>
            <person name="Rupper R.R."/>
            <person name="Sharp A.R."/>
            <person name="Dally N."/>
            <person name="Boughton B.A."/>
            <person name="Woo Y.H."/>
            <person name="Gao G."/>
            <person name="Schijlen E.G.W.M."/>
            <person name="Guo X."/>
            <person name="Momin A.A."/>
            <person name="Negrao S."/>
            <person name="Al-Babili S."/>
            <person name="Gehring C."/>
            <person name="Roessner U."/>
            <person name="Jung C."/>
            <person name="Murphy K."/>
            <person name="Arold S.T."/>
            <person name="Gojobori T."/>
            <person name="van der Linden C.G."/>
            <person name="van Loo E.N."/>
            <person name="Jellen E.N."/>
            <person name="Maughan P.J."/>
            <person name="Tester M."/>
        </authorList>
    </citation>
    <scope>NUCLEOTIDE SEQUENCE [LARGE SCALE GENOMIC DNA]</scope>
    <source>
        <strain evidence="13">cv. PI 614886</strain>
    </source>
</reference>
<evidence type="ECO:0000256" key="10">
    <source>
        <dbReference type="SAM" id="MobiDB-lite"/>
    </source>
</evidence>
<dbReference type="FunFam" id="3.30.40.10:FF:000468">
    <property type="entry name" value="RING/U-box superfamily protein"/>
    <property type="match status" value="1"/>
</dbReference>
<dbReference type="PANTHER" id="PTHR14155:SF627">
    <property type="entry name" value="OS06G0192800 PROTEIN"/>
    <property type="match status" value="1"/>
</dbReference>
<dbReference type="SUPFAM" id="SSF57850">
    <property type="entry name" value="RING/U-box"/>
    <property type="match status" value="1"/>
</dbReference>
<dbReference type="InterPro" id="IPR001841">
    <property type="entry name" value="Znf_RING"/>
</dbReference>
<evidence type="ECO:0000256" key="9">
    <source>
        <dbReference type="PROSITE-ProRule" id="PRU01215"/>
    </source>
</evidence>
<evidence type="ECO:0000256" key="8">
    <source>
        <dbReference type="PROSITE-ProRule" id="PRU00175"/>
    </source>
</evidence>
<dbReference type="Pfam" id="PF13639">
    <property type="entry name" value="zf-RING_2"/>
    <property type="match status" value="1"/>
</dbReference>
<dbReference type="OMA" id="FAICERI"/>
<dbReference type="GO" id="GO:0061630">
    <property type="term" value="F:ubiquitin protein ligase activity"/>
    <property type="evidence" value="ECO:0007669"/>
    <property type="project" value="UniProtKB-EC"/>
</dbReference>
<dbReference type="KEGG" id="cqi:110699698"/>
<comment type="similarity">
    <text evidence="7">Belongs to the RING-type zinc finger family. ATL subfamily.</text>
</comment>
<dbReference type="EC" id="2.3.2.27" evidence="2"/>
<protein>
    <recommendedName>
        <fullName evidence="2">RING-type E3 ubiquitin transferase</fullName>
        <ecNumber evidence="2">2.3.2.27</ecNumber>
    </recommendedName>
</protein>
<organism evidence="13 14">
    <name type="scientific">Chenopodium quinoa</name>
    <name type="common">Quinoa</name>
    <dbReference type="NCBI Taxonomy" id="63459"/>
    <lineage>
        <taxon>Eukaryota</taxon>
        <taxon>Viridiplantae</taxon>
        <taxon>Streptophyta</taxon>
        <taxon>Embryophyta</taxon>
        <taxon>Tracheophyta</taxon>
        <taxon>Spermatophyta</taxon>
        <taxon>Magnoliopsida</taxon>
        <taxon>eudicotyledons</taxon>
        <taxon>Gunneridae</taxon>
        <taxon>Pentapetalae</taxon>
        <taxon>Caryophyllales</taxon>
        <taxon>Chenopodiaceae</taxon>
        <taxon>Chenopodioideae</taxon>
        <taxon>Atripliceae</taxon>
        <taxon>Chenopodium</taxon>
    </lineage>
</organism>
<evidence type="ECO:0000256" key="7">
    <source>
        <dbReference type="ARBA" id="ARBA00024209"/>
    </source>
</evidence>
<dbReference type="InterPro" id="IPR044063">
    <property type="entry name" value="ZF_RING_GID"/>
</dbReference>
<evidence type="ECO:0000259" key="12">
    <source>
        <dbReference type="PROSITE" id="PS51867"/>
    </source>
</evidence>
<evidence type="ECO:0000256" key="1">
    <source>
        <dbReference type="ARBA" id="ARBA00000900"/>
    </source>
</evidence>
<dbReference type="EnsemblPlants" id="AUR62024042-RA">
    <property type="protein sequence ID" value="AUR62024042-RA:cds"/>
    <property type="gene ID" value="AUR62024042"/>
</dbReference>
<comment type="catalytic activity">
    <reaction evidence="1">
        <text>S-ubiquitinyl-[E2 ubiquitin-conjugating enzyme]-L-cysteine + [acceptor protein]-L-lysine = [E2 ubiquitin-conjugating enzyme]-L-cysteine + N(6)-ubiquitinyl-[acceptor protein]-L-lysine.</text>
        <dbReference type="EC" id="2.3.2.27"/>
    </reaction>
</comment>
<sequence length="251" mass="28777">MIRGYRDSPLHDNQQLRWDHHSISQDNPRYGAPAAYRPFTERPVIRPAYGRTSIPSDSYPATRIIVFSNNTSHRISPRFPQASHGLMPRFSGNETIHVPTENDDSKLTKEEQEIVLAKLKKQIYNPTPRTLARRVNLYYKDLNKGTSTTAMEKDRDEGGKGCAVCLEDFEPREEVMLTPCSHMFHEECIVPWVKNHGHCPVCRANFCERRENGSALNNSRPPMVQPAGRVLFSDELLSLIQAVDEAFPWRF</sequence>
<evidence type="ECO:0000313" key="14">
    <source>
        <dbReference type="Proteomes" id="UP000596660"/>
    </source>
</evidence>
<feature type="domain" description="RING-Gid-type" evidence="12">
    <location>
        <begin position="199"/>
        <end position="251"/>
    </location>
</feature>
<keyword evidence="3" id="KW-0479">Metal-binding</keyword>
<reference evidence="13" key="2">
    <citation type="submission" date="2021-03" db="UniProtKB">
        <authorList>
            <consortium name="EnsemblPlants"/>
        </authorList>
    </citation>
    <scope>IDENTIFICATION</scope>
</reference>
<keyword evidence="5" id="KW-0833">Ubl conjugation pathway</keyword>
<dbReference type="PANTHER" id="PTHR14155">
    <property type="entry name" value="RING FINGER DOMAIN-CONTAINING"/>
    <property type="match status" value="1"/>
</dbReference>
<dbReference type="RefSeq" id="XP_021732914.1">
    <property type="nucleotide sequence ID" value="XM_021877222.1"/>
</dbReference>
<evidence type="ECO:0000256" key="5">
    <source>
        <dbReference type="ARBA" id="ARBA00022786"/>
    </source>
</evidence>
<keyword evidence="14" id="KW-1185">Reference proteome</keyword>
<evidence type="ECO:0000256" key="2">
    <source>
        <dbReference type="ARBA" id="ARBA00012483"/>
    </source>
</evidence>
<accession>A0A803M6G9</accession>
<dbReference type="AlphaFoldDB" id="A0A803M6G9"/>
<proteinExistence type="inferred from homology"/>
<dbReference type="CDD" id="cd16454">
    <property type="entry name" value="RING-H2_PA-TM-RING"/>
    <property type="match status" value="1"/>
</dbReference>
<feature type="region of interest" description="Disordered" evidence="10">
    <location>
        <begin position="1"/>
        <end position="35"/>
    </location>
</feature>
<dbReference type="InterPro" id="IPR053238">
    <property type="entry name" value="RING-H2_zinc_finger"/>
</dbReference>
<dbReference type="Gene3D" id="3.30.40.10">
    <property type="entry name" value="Zinc/RING finger domain, C3HC4 (zinc finger)"/>
    <property type="match status" value="1"/>
</dbReference>
<feature type="zinc finger region" description="RING-Gid-type" evidence="9">
    <location>
        <begin position="199"/>
        <end position="251"/>
    </location>
</feature>
<feature type="compositionally biased region" description="Basic and acidic residues" evidence="10">
    <location>
        <begin position="1"/>
        <end position="10"/>
    </location>
</feature>
<dbReference type="PROSITE" id="PS50089">
    <property type="entry name" value="ZF_RING_2"/>
    <property type="match status" value="1"/>
</dbReference>
<evidence type="ECO:0000313" key="13">
    <source>
        <dbReference type="EnsemblPlants" id="AUR62024042-RA:cds"/>
    </source>
</evidence>
<dbReference type="InterPro" id="IPR013083">
    <property type="entry name" value="Znf_RING/FYVE/PHD"/>
</dbReference>
<evidence type="ECO:0000256" key="3">
    <source>
        <dbReference type="ARBA" id="ARBA00022723"/>
    </source>
</evidence>
<evidence type="ECO:0000256" key="4">
    <source>
        <dbReference type="ARBA" id="ARBA00022771"/>
    </source>
</evidence>
<keyword evidence="6" id="KW-0862">Zinc</keyword>
<dbReference type="SMART" id="SM00184">
    <property type="entry name" value="RING"/>
    <property type="match status" value="1"/>
</dbReference>
<keyword evidence="4 8" id="KW-0863">Zinc-finger</keyword>
<evidence type="ECO:0000256" key="6">
    <source>
        <dbReference type="ARBA" id="ARBA00022833"/>
    </source>
</evidence>
<name>A0A803M6G9_CHEQI</name>
<dbReference type="PROSITE" id="PS51867">
    <property type="entry name" value="ZF_RING_GID"/>
    <property type="match status" value="1"/>
</dbReference>
<dbReference type="Gramene" id="AUR62024042-RA">
    <property type="protein sequence ID" value="AUR62024042-RA:cds"/>
    <property type="gene ID" value="AUR62024042"/>
</dbReference>
<dbReference type="GO" id="GO:0008270">
    <property type="term" value="F:zinc ion binding"/>
    <property type="evidence" value="ECO:0007669"/>
    <property type="project" value="UniProtKB-KW"/>
</dbReference>
<dbReference type="GeneID" id="110699698"/>
<dbReference type="OrthoDB" id="8062037at2759"/>
<gene>
    <name evidence="13" type="primary">LOC110699698</name>
</gene>
<dbReference type="Proteomes" id="UP000596660">
    <property type="component" value="Unplaced"/>
</dbReference>
<feature type="domain" description="RING-type" evidence="11">
    <location>
        <begin position="162"/>
        <end position="203"/>
    </location>
</feature>
<evidence type="ECO:0000259" key="11">
    <source>
        <dbReference type="PROSITE" id="PS50089"/>
    </source>
</evidence>